<dbReference type="Proteomes" id="UP001057702">
    <property type="component" value="Unassembled WGS sequence"/>
</dbReference>
<evidence type="ECO:0000256" key="4">
    <source>
        <dbReference type="ARBA" id="ARBA00022692"/>
    </source>
</evidence>
<dbReference type="RefSeq" id="WP_255920421.1">
    <property type="nucleotide sequence ID" value="NZ_JANFNG010000008.1"/>
</dbReference>
<dbReference type="EMBL" id="JANFNG010000008">
    <property type="protein sequence ID" value="MCQ4081516.1"/>
    <property type="molecule type" value="Genomic_DNA"/>
</dbReference>
<evidence type="ECO:0000256" key="6">
    <source>
        <dbReference type="ARBA" id="ARBA00023136"/>
    </source>
</evidence>
<dbReference type="PROSITE" id="PS51779">
    <property type="entry name" value="POTRA"/>
    <property type="match status" value="1"/>
</dbReference>
<dbReference type="Pfam" id="PF03799">
    <property type="entry name" value="FtsQ_DivIB_C"/>
    <property type="match status" value="1"/>
</dbReference>
<evidence type="ECO:0000256" key="9">
    <source>
        <dbReference type="SAM" id="Phobius"/>
    </source>
</evidence>
<evidence type="ECO:0000256" key="5">
    <source>
        <dbReference type="ARBA" id="ARBA00022989"/>
    </source>
</evidence>
<comment type="subcellular location">
    <subcellularLocation>
        <location evidence="1">Membrane</location>
    </subcellularLocation>
</comment>
<dbReference type="InterPro" id="IPR034746">
    <property type="entry name" value="POTRA"/>
</dbReference>
<evidence type="ECO:0000313" key="11">
    <source>
        <dbReference type="EMBL" id="MCQ4081516.1"/>
    </source>
</evidence>
<evidence type="ECO:0000256" key="8">
    <source>
        <dbReference type="SAM" id="MobiDB-lite"/>
    </source>
</evidence>
<dbReference type="PANTHER" id="PTHR37820">
    <property type="entry name" value="CELL DIVISION PROTEIN DIVIB"/>
    <property type="match status" value="1"/>
</dbReference>
<dbReference type="InterPro" id="IPR013685">
    <property type="entry name" value="POTRA_FtsQ_type"/>
</dbReference>
<evidence type="ECO:0000259" key="10">
    <source>
        <dbReference type="PROSITE" id="PS51779"/>
    </source>
</evidence>
<proteinExistence type="predicted"/>
<reference evidence="11" key="1">
    <citation type="submission" date="2022-06" db="EMBL/GenBank/DDBJ databases">
        <title>Draft genome sequence of Streptomyces sp. RB6PN25 isolated from peat swamp forest in Thailand.</title>
        <authorList>
            <person name="Duangmal K."/>
            <person name="Klaysubun C."/>
        </authorList>
    </citation>
    <scope>NUCLEOTIDE SEQUENCE</scope>
    <source>
        <strain evidence="11">RB6PN25</strain>
    </source>
</reference>
<sequence length="279" mass="29585">MAGPTTVQRGDRGRVRQAEPRDVGRVRRRGPRPPENGPERRTLPRRRAALALLLVIAVAGCGWLLYGSPWLRVRKVEVTGVRVLTQDEVRAAASVKLGVPLVSIDAGAVEARLRLRLPRIASVGVVRSWPGTIALEVTERTPKVALKNGGNFIEVDAQGVRYATDSTAPPGVPQVELTAPTTGAGVSETNRYFGTENLLHAAVQVIADLPQSVQKQTQAIQVESFDGISLELSGGRTVMWGSPQDDAQKAASLLALMKAAGGAKHFDVSAPSDPASSGS</sequence>
<dbReference type="InterPro" id="IPR050487">
    <property type="entry name" value="FtsQ_DivIB"/>
</dbReference>
<keyword evidence="5 9" id="KW-1133">Transmembrane helix</keyword>
<gene>
    <name evidence="11" type="ORF">NGB36_13115</name>
</gene>
<feature type="transmembrane region" description="Helical" evidence="9">
    <location>
        <begin position="48"/>
        <end position="66"/>
    </location>
</feature>
<comment type="caution">
    <text evidence="11">The sequence shown here is derived from an EMBL/GenBank/DDBJ whole genome shotgun (WGS) entry which is preliminary data.</text>
</comment>
<feature type="region of interest" description="Disordered" evidence="8">
    <location>
        <begin position="1"/>
        <end position="42"/>
    </location>
</feature>
<keyword evidence="7" id="KW-0131">Cell cycle</keyword>
<evidence type="ECO:0000313" key="12">
    <source>
        <dbReference type="Proteomes" id="UP001057702"/>
    </source>
</evidence>
<evidence type="ECO:0000256" key="3">
    <source>
        <dbReference type="ARBA" id="ARBA00022618"/>
    </source>
</evidence>
<keyword evidence="6 9" id="KW-0472">Membrane</keyword>
<keyword evidence="2" id="KW-1003">Cell membrane</keyword>
<dbReference type="Gene3D" id="3.10.20.310">
    <property type="entry name" value="membrane protein fhac"/>
    <property type="match status" value="1"/>
</dbReference>
<dbReference type="Pfam" id="PF08478">
    <property type="entry name" value="POTRA_1"/>
    <property type="match status" value="1"/>
</dbReference>
<feature type="domain" description="POTRA" evidence="10">
    <location>
        <begin position="71"/>
        <end position="140"/>
    </location>
</feature>
<accession>A0ABT1PV13</accession>
<feature type="compositionally biased region" description="Basic and acidic residues" evidence="8">
    <location>
        <begin position="9"/>
        <end position="25"/>
    </location>
</feature>
<dbReference type="PANTHER" id="PTHR37820:SF1">
    <property type="entry name" value="CELL DIVISION PROTEIN FTSQ"/>
    <property type="match status" value="1"/>
</dbReference>
<evidence type="ECO:0000256" key="2">
    <source>
        <dbReference type="ARBA" id="ARBA00022475"/>
    </source>
</evidence>
<dbReference type="InterPro" id="IPR005548">
    <property type="entry name" value="Cell_div_FtsQ/DivIB_C"/>
</dbReference>
<evidence type="ECO:0000256" key="1">
    <source>
        <dbReference type="ARBA" id="ARBA00004370"/>
    </source>
</evidence>
<name>A0ABT1PV13_9ACTN</name>
<keyword evidence="4 9" id="KW-0812">Transmembrane</keyword>
<evidence type="ECO:0000256" key="7">
    <source>
        <dbReference type="ARBA" id="ARBA00023306"/>
    </source>
</evidence>
<keyword evidence="3" id="KW-0132">Cell division</keyword>
<protein>
    <submittedName>
        <fullName evidence="11">FtsQ-type POTRA domain-containing protein</fullName>
    </submittedName>
</protein>
<keyword evidence="12" id="KW-1185">Reference proteome</keyword>
<organism evidence="11 12">
    <name type="scientific">Streptomyces humicola</name>
    <dbReference type="NCBI Taxonomy" id="2953240"/>
    <lineage>
        <taxon>Bacteria</taxon>
        <taxon>Bacillati</taxon>
        <taxon>Actinomycetota</taxon>
        <taxon>Actinomycetes</taxon>
        <taxon>Kitasatosporales</taxon>
        <taxon>Streptomycetaceae</taxon>
        <taxon>Streptomyces</taxon>
    </lineage>
</organism>